<evidence type="ECO:0000313" key="11">
    <source>
        <dbReference type="EMBL" id="SVD53592.1"/>
    </source>
</evidence>
<dbReference type="GO" id="GO:0002949">
    <property type="term" value="P:tRNA threonylcarbamoyladenosine modification"/>
    <property type="evidence" value="ECO:0007669"/>
    <property type="project" value="InterPro"/>
</dbReference>
<dbReference type="NCBIfam" id="TIGR00150">
    <property type="entry name" value="T6A_YjeE"/>
    <property type="match status" value="1"/>
</dbReference>
<dbReference type="SUPFAM" id="SSF52540">
    <property type="entry name" value="P-loop containing nucleoside triphosphate hydrolases"/>
    <property type="match status" value="1"/>
</dbReference>
<comment type="similarity">
    <text evidence="2">Belongs to the TsaE family.</text>
</comment>
<name>A0A382W435_9ZZZZ</name>
<reference evidence="11" key="1">
    <citation type="submission" date="2018-05" db="EMBL/GenBank/DDBJ databases">
        <authorList>
            <person name="Lanie J.A."/>
            <person name="Ng W.-L."/>
            <person name="Kazmierczak K.M."/>
            <person name="Andrzejewski T.M."/>
            <person name="Davidsen T.M."/>
            <person name="Wayne K.J."/>
            <person name="Tettelin H."/>
            <person name="Glass J.I."/>
            <person name="Rusch D."/>
            <person name="Podicherti R."/>
            <person name="Tsui H.-C.T."/>
            <person name="Winkler M.E."/>
        </authorList>
    </citation>
    <scope>NUCLEOTIDE SEQUENCE</scope>
</reference>
<evidence type="ECO:0000256" key="7">
    <source>
        <dbReference type="ARBA" id="ARBA00022741"/>
    </source>
</evidence>
<dbReference type="Pfam" id="PF02367">
    <property type="entry name" value="TsaE"/>
    <property type="match status" value="1"/>
</dbReference>
<protein>
    <recommendedName>
        <fullName evidence="3">tRNA threonylcarbamoyladenosine biosynthesis protein TsaE</fullName>
    </recommendedName>
    <alternativeName>
        <fullName evidence="10">t(6)A37 threonylcarbamoyladenosine biosynthesis protein TsaE</fullName>
    </alternativeName>
</protein>
<evidence type="ECO:0000256" key="9">
    <source>
        <dbReference type="ARBA" id="ARBA00022842"/>
    </source>
</evidence>
<keyword evidence="8" id="KW-0067">ATP-binding</keyword>
<gene>
    <name evidence="11" type="ORF">METZ01_LOCUS406446</name>
</gene>
<keyword evidence="9" id="KW-0460">Magnesium</keyword>
<dbReference type="GO" id="GO:0046872">
    <property type="term" value="F:metal ion binding"/>
    <property type="evidence" value="ECO:0007669"/>
    <property type="project" value="UniProtKB-KW"/>
</dbReference>
<evidence type="ECO:0000256" key="5">
    <source>
        <dbReference type="ARBA" id="ARBA00022694"/>
    </source>
</evidence>
<dbReference type="EMBL" id="UINC01156907">
    <property type="protein sequence ID" value="SVD53592.1"/>
    <property type="molecule type" value="Genomic_DNA"/>
</dbReference>
<evidence type="ECO:0000256" key="6">
    <source>
        <dbReference type="ARBA" id="ARBA00022723"/>
    </source>
</evidence>
<dbReference type="Gene3D" id="3.40.50.300">
    <property type="entry name" value="P-loop containing nucleotide triphosphate hydrolases"/>
    <property type="match status" value="1"/>
</dbReference>
<sequence length="151" mass="17879">MQLKSLKDTQNFSKNISRIISAGDIIFLYGEIGVGKTTFVRFFINYLESKNGIKNSDVLSPTFNIVYDYDIGNIKILHYDLYRLKNYKDISQLGMFETSKDHIKIVEWPELIELKPKDRIDILFQYSKLINYRKVKINGFGKWKDYKFNEL</sequence>
<evidence type="ECO:0000256" key="1">
    <source>
        <dbReference type="ARBA" id="ARBA00004496"/>
    </source>
</evidence>
<evidence type="ECO:0000256" key="4">
    <source>
        <dbReference type="ARBA" id="ARBA00022490"/>
    </source>
</evidence>
<evidence type="ECO:0000256" key="3">
    <source>
        <dbReference type="ARBA" id="ARBA00019010"/>
    </source>
</evidence>
<comment type="subcellular location">
    <subcellularLocation>
        <location evidence="1">Cytoplasm</location>
    </subcellularLocation>
</comment>
<dbReference type="InterPro" id="IPR027417">
    <property type="entry name" value="P-loop_NTPase"/>
</dbReference>
<organism evidence="11">
    <name type="scientific">marine metagenome</name>
    <dbReference type="NCBI Taxonomy" id="408172"/>
    <lineage>
        <taxon>unclassified sequences</taxon>
        <taxon>metagenomes</taxon>
        <taxon>ecological metagenomes</taxon>
    </lineage>
</organism>
<dbReference type="GO" id="GO:0005524">
    <property type="term" value="F:ATP binding"/>
    <property type="evidence" value="ECO:0007669"/>
    <property type="project" value="UniProtKB-KW"/>
</dbReference>
<keyword evidence="4" id="KW-0963">Cytoplasm</keyword>
<dbReference type="InterPro" id="IPR003442">
    <property type="entry name" value="T6A_TsaE"/>
</dbReference>
<keyword evidence="5" id="KW-0819">tRNA processing</keyword>
<dbReference type="PANTHER" id="PTHR33540">
    <property type="entry name" value="TRNA THREONYLCARBAMOYLADENOSINE BIOSYNTHESIS PROTEIN TSAE"/>
    <property type="match status" value="1"/>
</dbReference>
<accession>A0A382W435</accession>
<evidence type="ECO:0000256" key="8">
    <source>
        <dbReference type="ARBA" id="ARBA00022840"/>
    </source>
</evidence>
<evidence type="ECO:0000256" key="2">
    <source>
        <dbReference type="ARBA" id="ARBA00007599"/>
    </source>
</evidence>
<keyword evidence="7" id="KW-0547">Nucleotide-binding</keyword>
<dbReference type="AlphaFoldDB" id="A0A382W435"/>
<evidence type="ECO:0000256" key="10">
    <source>
        <dbReference type="ARBA" id="ARBA00032441"/>
    </source>
</evidence>
<proteinExistence type="inferred from homology"/>
<dbReference type="PANTHER" id="PTHR33540:SF2">
    <property type="entry name" value="TRNA THREONYLCARBAMOYLADENOSINE BIOSYNTHESIS PROTEIN TSAE"/>
    <property type="match status" value="1"/>
</dbReference>
<keyword evidence="6" id="KW-0479">Metal-binding</keyword>
<dbReference type="GO" id="GO:0005737">
    <property type="term" value="C:cytoplasm"/>
    <property type="evidence" value="ECO:0007669"/>
    <property type="project" value="UniProtKB-SubCell"/>
</dbReference>